<organism evidence="1 2">
    <name type="scientific">Prunus armeniaca</name>
    <name type="common">Apricot</name>
    <name type="synonym">Armeniaca vulgaris</name>
    <dbReference type="NCBI Taxonomy" id="36596"/>
    <lineage>
        <taxon>Eukaryota</taxon>
        <taxon>Viridiplantae</taxon>
        <taxon>Streptophyta</taxon>
        <taxon>Embryophyta</taxon>
        <taxon>Tracheophyta</taxon>
        <taxon>Spermatophyta</taxon>
        <taxon>Magnoliopsida</taxon>
        <taxon>eudicotyledons</taxon>
        <taxon>Gunneridae</taxon>
        <taxon>Pentapetalae</taxon>
        <taxon>rosids</taxon>
        <taxon>fabids</taxon>
        <taxon>Rosales</taxon>
        <taxon>Rosaceae</taxon>
        <taxon>Amygdaloideae</taxon>
        <taxon>Amygdaleae</taxon>
        <taxon>Prunus</taxon>
    </lineage>
</organism>
<accession>A0A6J5TC54</accession>
<protein>
    <submittedName>
        <fullName evidence="1">Uncharacterized protein</fullName>
    </submittedName>
</protein>
<reference evidence="1 2" key="1">
    <citation type="submission" date="2020-05" db="EMBL/GenBank/DDBJ databases">
        <authorList>
            <person name="Campoy J."/>
            <person name="Schneeberger K."/>
            <person name="Spophaly S."/>
        </authorList>
    </citation>
    <scope>NUCLEOTIDE SEQUENCE [LARGE SCALE GENOMIC DNA]</scope>
    <source>
        <strain evidence="1">PruArmRojPasFocal</strain>
    </source>
</reference>
<evidence type="ECO:0000313" key="1">
    <source>
        <dbReference type="EMBL" id="CAB4261440.1"/>
    </source>
</evidence>
<gene>
    <name evidence="1" type="ORF">CURHAP_LOCUS142</name>
</gene>
<proteinExistence type="predicted"/>
<dbReference type="AlphaFoldDB" id="A0A6J5TC54"/>
<evidence type="ECO:0000313" key="2">
    <source>
        <dbReference type="Proteomes" id="UP000507222"/>
    </source>
</evidence>
<name>A0A6J5TC54_PRUAR</name>
<dbReference type="EMBL" id="CAEKDK010000001">
    <property type="protein sequence ID" value="CAB4261440.1"/>
    <property type="molecule type" value="Genomic_DNA"/>
</dbReference>
<sequence length="68" mass="7340">MRNTTSTTWRSSATSTLTATMPSLVSTVASRTKSKLGLKCSNGETGETERFECLVFDCVLKCAESRDG</sequence>
<dbReference type="Proteomes" id="UP000507222">
    <property type="component" value="Unassembled WGS sequence"/>
</dbReference>